<dbReference type="InterPro" id="IPR025917">
    <property type="entry name" value="YuiB"/>
</dbReference>
<comment type="caution">
    <text evidence="2">The sequence shown here is derived from an EMBL/GenBank/DDBJ whole genome shotgun (WGS) entry which is preliminary data.</text>
</comment>
<proteinExistence type="predicted"/>
<evidence type="ECO:0000256" key="1">
    <source>
        <dbReference type="SAM" id="Phobius"/>
    </source>
</evidence>
<keyword evidence="1" id="KW-1133">Transmembrane helix</keyword>
<sequence length="101" mass="11694">MHSDVDFLQLIIATVLFFVMMFGIGFILNMLLKTTWFPIYLFIIILLPIFIWQTWDHTKSFAGNFGEFTFVDILPAIGALIGAYISGYTIRLLRRGGYKMF</sequence>
<dbReference type="Pfam" id="PF14068">
    <property type="entry name" value="YuiB"/>
    <property type="match status" value="1"/>
</dbReference>
<gene>
    <name evidence="2" type="ORF">ACFPYJ_25565</name>
</gene>
<dbReference type="EMBL" id="JBHSOW010000096">
    <property type="protein sequence ID" value="MFC5652423.1"/>
    <property type="molecule type" value="Genomic_DNA"/>
</dbReference>
<accession>A0ABW0W2M3</accession>
<reference evidence="3" key="1">
    <citation type="journal article" date="2019" name="Int. J. Syst. Evol. Microbiol.">
        <title>The Global Catalogue of Microorganisms (GCM) 10K type strain sequencing project: providing services to taxonomists for standard genome sequencing and annotation.</title>
        <authorList>
            <consortium name="The Broad Institute Genomics Platform"/>
            <consortium name="The Broad Institute Genome Sequencing Center for Infectious Disease"/>
            <person name="Wu L."/>
            <person name="Ma J."/>
        </authorList>
    </citation>
    <scope>NUCLEOTIDE SEQUENCE [LARGE SCALE GENOMIC DNA]</scope>
    <source>
        <strain evidence="3">CGMCC 1.3240</strain>
    </source>
</reference>
<organism evidence="2 3">
    <name type="scientific">Paenibacillus solisilvae</name>
    <dbReference type="NCBI Taxonomy" id="2486751"/>
    <lineage>
        <taxon>Bacteria</taxon>
        <taxon>Bacillati</taxon>
        <taxon>Bacillota</taxon>
        <taxon>Bacilli</taxon>
        <taxon>Bacillales</taxon>
        <taxon>Paenibacillaceae</taxon>
        <taxon>Paenibacillus</taxon>
    </lineage>
</organism>
<name>A0ABW0W2M3_9BACL</name>
<keyword evidence="1" id="KW-0472">Membrane</keyword>
<protein>
    <submittedName>
        <fullName evidence="2">YuiB family protein</fullName>
    </submittedName>
</protein>
<keyword evidence="1" id="KW-0812">Transmembrane</keyword>
<evidence type="ECO:0000313" key="2">
    <source>
        <dbReference type="EMBL" id="MFC5652423.1"/>
    </source>
</evidence>
<dbReference type="Proteomes" id="UP001596047">
    <property type="component" value="Unassembled WGS sequence"/>
</dbReference>
<feature type="transmembrane region" description="Helical" evidence="1">
    <location>
        <begin position="35"/>
        <end position="53"/>
    </location>
</feature>
<feature type="transmembrane region" description="Helical" evidence="1">
    <location>
        <begin position="73"/>
        <end position="93"/>
    </location>
</feature>
<feature type="transmembrane region" description="Helical" evidence="1">
    <location>
        <begin position="6"/>
        <end position="28"/>
    </location>
</feature>
<evidence type="ECO:0000313" key="3">
    <source>
        <dbReference type="Proteomes" id="UP001596047"/>
    </source>
</evidence>
<dbReference type="RefSeq" id="WP_379191058.1">
    <property type="nucleotide sequence ID" value="NZ_JBHSOW010000096.1"/>
</dbReference>
<keyword evidence="3" id="KW-1185">Reference proteome</keyword>